<feature type="coiled-coil region" evidence="1">
    <location>
        <begin position="240"/>
        <end position="267"/>
    </location>
</feature>
<protein>
    <recommendedName>
        <fullName evidence="5">Centrosomin N-terminal motif 1 domain-containing protein</fullName>
    </recommendedName>
</protein>
<feature type="region of interest" description="Disordered" evidence="2">
    <location>
        <begin position="575"/>
        <end position="646"/>
    </location>
</feature>
<evidence type="ECO:0000313" key="4">
    <source>
        <dbReference type="Proteomes" id="UP000799423"/>
    </source>
</evidence>
<feature type="compositionally biased region" description="Basic and acidic residues" evidence="2">
    <location>
        <begin position="440"/>
        <end position="455"/>
    </location>
</feature>
<feature type="compositionally biased region" description="Polar residues" evidence="2">
    <location>
        <begin position="292"/>
        <end position="306"/>
    </location>
</feature>
<keyword evidence="1" id="KW-0175">Coiled coil</keyword>
<name>A0A6A7B5A8_9PLEO</name>
<keyword evidence="4" id="KW-1185">Reference proteome</keyword>
<feature type="compositionally biased region" description="Low complexity" evidence="2">
    <location>
        <begin position="489"/>
        <end position="502"/>
    </location>
</feature>
<reference evidence="3" key="1">
    <citation type="submission" date="2020-01" db="EMBL/GenBank/DDBJ databases">
        <authorList>
            <consortium name="DOE Joint Genome Institute"/>
            <person name="Haridas S."/>
            <person name="Albert R."/>
            <person name="Binder M."/>
            <person name="Bloem J."/>
            <person name="Labutti K."/>
            <person name="Salamov A."/>
            <person name="Andreopoulos B."/>
            <person name="Baker S.E."/>
            <person name="Barry K."/>
            <person name="Bills G."/>
            <person name="Bluhm B.H."/>
            <person name="Cannon C."/>
            <person name="Castanera R."/>
            <person name="Culley D.E."/>
            <person name="Daum C."/>
            <person name="Ezra D."/>
            <person name="Gonzalez J.B."/>
            <person name="Henrissat B."/>
            <person name="Kuo A."/>
            <person name="Liang C."/>
            <person name="Lipzen A."/>
            <person name="Lutzoni F."/>
            <person name="Magnuson J."/>
            <person name="Mondo S."/>
            <person name="Nolan M."/>
            <person name="Ohm R."/>
            <person name="Pangilinan J."/>
            <person name="Park H.-J."/>
            <person name="Ramirez L."/>
            <person name="Alfaro M."/>
            <person name="Sun H."/>
            <person name="Tritt A."/>
            <person name="Yoshinaga Y."/>
            <person name="Zwiers L.-H."/>
            <person name="Turgeon B.G."/>
            <person name="Goodwin S.B."/>
            <person name="Spatafora J.W."/>
            <person name="Crous P.W."/>
            <person name="Grigoriev I.V."/>
        </authorList>
    </citation>
    <scope>NUCLEOTIDE SEQUENCE</scope>
    <source>
        <strain evidence="3">IPT5</strain>
    </source>
</reference>
<organism evidence="3 4">
    <name type="scientific">Plenodomus tracheiphilus IPT5</name>
    <dbReference type="NCBI Taxonomy" id="1408161"/>
    <lineage>
        <taxon>Eukaryota</taxon>
        <taxon>Fungi</taxon>
        <taxon>Dikarya</taxon>
        <taxon>Ascomycota</taxon>
        <taxon>Pezizomycotina</taxon>
        <taxon>Dothideomycetes</taxon>
        <taxon>Pleosporomycetidae</taxon>
        <taxon>Pleosporales</taxon>
        <taxon>Pleosporineae</taxon>
        <taxon>Leptosphaeriaceae</taxon>
        <taxon>Plenodomus</taxon>
    </lineage>
</organism>
<feature type="coiled-coil region" evidence="1">
    <location>
        <begin position="139"/>
        <end position="211"/>
    </location>
</feature>
<dbReference type="AlphaFoldDB" id="A0A6A7B5A8"/>
<feature type="compositionally biased region" description="Low complexity" evidence="2">
    <location>
        <begin position="65"/>
        <end position="84"/>
    </location>
</feature>
<gene>
    <name evidence="3" type="ORF">T440DRAFT_118813</name>
</gene>
<feature type="compositionally biased region" description="Basic and acidic residues" evidence="2">
    <location>
        <begin position="413"/>
        <end position="425"/>
    </location>
</feature>
<feature type="region of interest" description="Disordered" evidence="2">
    <location>
        <begin position="380"/>
        <end position="517"/>
    </location>
</feature>
<dbReference type="OrthoDB" id="10251744at2759"/>
<feature type="compositionally biased region" description="Polar residues" evidence="2">
    <location>
        <begin position="575"/>
        <end position="604"/>
    </location>
</feature>
<feature type="compositionally biased region" description="Low complexity" evidence="2">
    <location>
        <begin position="1"/>
        <end position="15"/>
    </location>
</feature>
<feature type="compositionally biased region" description="Low complexity" evidence="2">
    <location>
        <begin position="462"/>
        <end position="475"/>
    </location>
</feature>
<sequence length="666" mass="74574">MSTSPSSLGSSWGSPQRPHTPDQTRPAVTRTGSLAMAPKSELLRNALQARRAQNTPTPSPHDTRPPTSSTSRPSTGRTTDSSPDAFAEFALSEEQTAPVSPIRRRRPSDAGPPRSKTNRELTVEIERLKDSLMTSNMRVELLKKSNSELQHNMTKAKERIEKLEPLAEDNYELQVENDGLKIKLEHVEEEIDRLTDANDVIRQNNEELVKSNKQLGALSKQNEELWQSQESALDEAVMYIIKLEEDKTLLITELKSLKERVAALETASPSSTLVDGTSRYPSRIFSVDESRPSTSHFDSDYYSQPDSPHVKPDSASTISFTPSERSKKFLDLTEDRRKSARDLVKRMSAASLAALTIRSPSPPPEVPQIPAAFQEKHEPALRTTTEAPARAAQETPTRYRQGRHAVPQDLLEEALRSPTRPDSRPQRNVMPQADGLRGLYRPDRLARSKTSHDSPSRSGHRINPINPMNIGGIVNRQVSVAETSPRVPSRASSKYAHTSSSSEQLPRHTPHHRHQSDYDLRVSHDDAIQTEQQHLAPHRAPTAPPPSNPTMSTTDLISEYDPREDRDRWWRNVEQITSSPLTSQRTPLDQATHGSSAMNNTGPSAQPRRHRKAPSLDPSSVVGERQSKTTPSTPREERDFIFNPSENVETFMRKAKNKITSSRRQP</sequence>
<evidence type="ECO:0008006" key="5">
    <source>
        <dbReference type="Google" id="ProtNLM"/>
    </source>
</evidence>
<feature type="region of interest" description="Disordered" evidence="2">
    <location>
        <begin position="531"/>
        <end position="563"/>
    </location>
</feature>
<dbReference type="EMBL" id="MU006309">
    <property type="protein sequence ID" value="KAF2849867.1"/>
    <property type="molecule type" value="Genomic_DNA"/>
</dbReference>
<feature type="region of interest" description="Disordered" evidence="2">
    <location>
        <begin position="1"/>
        <end position="120"/>
    </location>
</feature>
<dbReference type="Proteomes" id="UP000799423">
    <property type="component" value="Unassembled WGS sequence"/>
</dbReference>
<evidence type="ECO:0000256" key="1">
    <source>
        <dbReference type="SAM" id="Coils"/>
    </source>
</evidence>
<proteinExistence type="predicted"/>
<evidence type="ECO:0000313" key="3">
    <source>
        <dbReference type="EMBL" id="KAF2849867.1"/>
    </source>
</evidence>
<feature type="region of interest" description="Disordered" evidence="2">
    <location>
        <begin position="287"/>
        <end position="320"/>
    </location>
</feature>
<evidence type="ECO:0000256" key="2">
    <source>
        <dbReference type="SAM" id="MobiDB-lite"/>
    </source>
</evidence>
<accession>A0A6A7B5A8</accession>